<evidence type="ECO:0000313" key="1">
    <source>
        <dbReference type="EMBL" id="ACV37364.1"/>
    </source>
</evidence>
<reference evidence="1" key="1">
    <citation type="submission" date="2009-08" db="EMBL/GenBank/DDBJ databases">
        <authorList>
            <consortium name="US DOE Joint Genome Institute"/>
            <person name="Lucas S."/>
            <person name="Copeland A."/>
            <person name="Lapidus A."/>
            <person name="Glavina del Rio T."/>
            <person name="Dalin E."/>
            <person name="Tice H."/>
            <person name="Bruce D."/>
            <person name="Barry K."/>
            <person name="Pitluck S."/>
            <person name="Lowry S."/>
            <person name="Larimer F."/>
            <person name="Land M."/>
            <person name="Hauser L."/>
            <person name="Kyrpides N."/>
            <person name="Ivanova N."/>
            <person name="McMahon K.D."/>
            <person name="Hugenholtz P."/>
        </authorList>
    </citation>
    <scope>NUCLEOTIDE SEQUENCE</scope>
    <source>
        <strain evidence="1">UW-1</strain>
    </source>
</reference>
<protein>
    <submittedName>
        <fullName evidence="1">Uncharacterized protein</fullName>
    </submittedName>
</protein>
<dbReference type="InterPro" id="IPR022064">
    <property type="entry name" value="DUF3619"/>
</dbReference>
<proteinExistence type="predicted"/>
<dbReference type="eggNOG" id="ENOG50333E6">
    <property type="taxonomic scope" value="Bacteria"/>
</dbReference>
<dbReference type="OrthoDB" id="8562153at2"/>
<reference evidence="1" key="2">
    <citation type="submission" date="2009-09" db="EMBL/GenBank/DDBJ databases">
        <title>Complete sequence of chromosome of Candidatus Accumulibacter phosphatis clade IIA str. UW-1.</title>
        <authorList>
            <consortium name="US DOE Joint Genome Institute"/>
            <person name="Martin H.G."/>
            <person name="Ivanova N."/>
            <person name="Kunin V."/>
            <person name="Warnecke F."/>
            <person name="Barry K."/>
            <person name="He S."/>
            <person name="Salamov A."/>
            <person name="Szeto E."/>
            <person name="Dalin E."/>
            <person name="Pangilinan J.L."/>
            <person name="Lapidus A."/>
            <person name="Lowry S."/>
            <person name="Kyrpides N.C."/>
            <person name="McMahon K.D."/>
            <person name="Hugenholtz P."/>
        </authorList>
    </citation>
    <scope>NUCLEOTIDE SEQUENCE [LARGE SCALE GENOMIC DNA]</scope>
    <source>
        <strain evidence="1">UW-1</strain>
    </source>
</reference>
<dbReference type="HOGENOM" id="CLU_131372_0_0_4"/>
<dbReference type="Pfam" id="PF12279">
    <property type="entry name" value="DUF3619"/>
    <property type="match status" value="1"/>
</dbReference>
<accession>C7RP67</accession>
<sequence length="125" mass="13875" precursor="true">MNELHFAYKLRQYLNRGLHELPPTTLDRLASARRQAIARQKVVVRRSALATAGDFVQHQVEGLHLRQVLLALLLALGVATYTYWSADESIAEIEAIDSALLADDLPIAAYTDRGFAAWLKSSASQ</sequence>
<name>C7RP67_ACCRE</name>
<gene>
    <name evidence="1" type="ordered locus">CAP2UW1_4122</name>
</gene>
<dbReference type="STRING" id="522306.CAP2UW1_4122"/>
<dbReference type="EMBL" id="CP001715">
    <property type="protein sequence ID" value="ACV37364.1"/>
    <property type="molecule type" value="Genomic_DNA"/>
</dbReference>
<dbReference type="KEGG" id="app:CAP2UW1_4122"/>
<organism evidence="1">
    <name type="scientific">Accumulibacter regalis</name>
    <dbReference type="NCBI Taxonomy" id="522306"/>
    <lineage>
        <taxon>Bacteria</taxon>
        <taxon>Pseudomonadati</taxon>
        <taxon>Pseudomonadota</taxon>
        <taxon>Betaproteobacteria</taxon>
        <taxon>Candidatus Accumulibacter</taxon>
    </lineage>
</organism>
<dbReference type="AlphaFoldDB" id="C7RP67"/>